<name>A0A9P6UZX7_9FUNG</name>
<dbReference type="InterPro" id="IPR001789">
    <property type="entry name" value="Sig_transdc_resp-reg_receiver"/>
</dbReference>
<feature type="compositionally biased region" description="Polar residues" evidence="10">
    <location>
        <begin position="1679"/>
        <end position="1689"/>
    </location>
</feature>
<evidence type="ECO:0000259" key="15">
    <source>
        <dbReference type="PROSITE" id="PS50110"/>
    </source>
</evidence>
<comment type="caution">
    <text evidence="16">The sequence shown here is derived from an EMBL/GenBank/DDBJ whole genome shotgun (WGS) entry which is preliminary data.</text>
</comment>
<keyword evidence="4" id="KW-0808">Transferase</keyword>
<dbReference type="CDD" id="cd17546">
    <property type="entry name" value="REC_hyHK_CKI1_RcsC-like"/>
    <property type="match status" value="1"/>
</dbReference>
<dbReference type="OrthoDB" id="60033at2759"/>
<dbReference type="Gene3D" id="1.10.510.10">
    <property type="entry name" value="Transferase(Phosphotransferase) domain 1"/>
    <property type="match status" value="2"/>
</dbReference>
<keyword evidence="6" id="KW-0418">Kinase</keyword>
<feature type="compositionally biased region" description="Polar residues" evidence="10">
    <location>
        <begin position="2282"/>
        <end position="2291"/>
    </location>
</feature>
<dbReference type="Pfam" id="PF00072">
    <property type="entry name" value="Response_reg"/>
    <property type="match status" value="1"/>
</dbReference>
<feature type="region of interest" description="Disordered" evidence="10">
    <location>
        <begin position="2200"/>
        <end position="2219"/>
    </location>
</feature>
<feature type="compositionally biased region" description="Low complexity" evidence="10">
    <location>
        <begin position="2258"/>
        <end position="2274"/>
    </location>
</feature>
<dbReference type="SMART" id="SM01411">
    <property type="entry name" value="Ephrin_rec_like"/>
    <property type="match status" value="1"/>
</dbReference>
<evidence type="ECO:0000313" key="16">
    <source>
        <dbReference type="EMBL" id="KAG0328829.1"/>
    </source>
</evidence>
<dbReference type="InterPro" id="IPR025997">
    <property type="entry name" value="SBP_2_dom"/>
</dbReference>
<evidence type="ECO:0000256" key="10">
    <source>
        <dbReference type="SAM" id="MobiDB-lite"/>
    </source>
</evidence>
<feature type="signal peptide" evidence="12">
    <location>
        <begin position="1"/>
        <end position="15"/>
    </location>
</feature>
<reference evidence="16" key="1">
    <citation type="journal article" date="2020" name="Fungal Divers.">
        <title>Resolving the Mortierellaceae phylogeny through synthesis of multi-gene phylogenetics and phylogenomics.</title>
        <authorList>
            <person name="Vandepol N."/>
            <person name="Liber J."/>
            <person name="Desiro A."/>
            <person name="Na H."/>
            <person name="Kennedy M."/>
            <person name="Barry K."/>
            <person name="Grigoriev I.V."/>
            <person name="Miller A.N."/>
            <person name="O'Donnell K."/>
            <person name="Stajich J.E."/>
            <person name="Bonito G."/>
        </authorList>
    </citation>
    <scope>NUCLEOTIDE SEQUENCE</scope>
    <source>
        <strain evidence="16">REB-010B</strain>
    </source>
</reference>
<feature type="region of interest" description="Disordered" evidence="10">
    <location>
        <begin position="2411"/>
        <end position="2479"/>
    </location>
</feature>
<evidence type="ECO:0000256" key="12">
    <source>
        <dbReference type="SAM" id="SignalP"/>
    </source>
</evidence>
<evidence type="ECO:0000256" key="4">
    <source>
        <dbReference type="ARBA" id="ARBA00022679"/>
    </source>
</evidence>
<keyword evidence="11" id="KW-0812">Transmembrane</keyword>
<feature type="domain" description="Response regulatory" evidence="15">
    <location>
        <begin position="2345"/>
        <end position="2560"/>
    </location>
</feature>
<dbReference type="FunFam" id="1.10.287.130:FF:000002">
    <property type="entry name" value="Two-component osmosensing histidine kinase"/>
    <property type="match status" value="1"/>
</dbReference>
<dbReference type="CDD" id="cd16922">
    <property type="entry name" value="HATPase_EvgS-ArcB-TorS-like"/>
    <property type="match status" value="1"/>
</dbReference>
<keyword evidence="12" id="KW-0732">Signal</keyword>
<dbReference type="PROSITE" id="PS50110">
    <property type="entry name" value="RESPONSE_REGULATORY"/>
    <property type="match status" value="1"/>
</dbReference>
<feature type="domain" description="Protein kinase" evidence="13">
    <location>
        <begin position="1007"/>
        <end position="1435"/>
    </location>
</feature>
<feature type="compositionally biased region" description="Polar residues" evidence="10">
    <location>
        <begin position="2465"/>
        <end position="2476"/>
    </location>
</feature>
<dbReference type="InterPro" id="IPR011006">
    <property type="entry name" value="CheY-like_superfamily"/>
</dbReference>
<dbReference type="InterPro" id="IPR028082">
    <property type="entry name" value="Peripla_BP_I"/>
</dbReference>
<dbReference type="SUPFAM" id="SSF47384">
    <property type="entry name" value="Homodimeric domain of signal transducing histidine kinase"/>
    <property type="match status" value="1"/>
</dbReference>
<evidence type="ECO:0000256" key="2">
    <source>
        <dbReference type="ARBA" id="ARBA00012438"/>
    </source>
</evidence>
<keyword evidence="7" id="KW-0067">ATP-binding</keyword>
<dbReference type="PROSITE" id="PS50011">
    <property type="entry name" value="PROTEIN_KINASE_DOM"/>
    <property type="match status" value="1"/>
</dbReference>
<dbReference type="Gene3D" id="3.40.50.2300">
    <property type="match status" value="4"/>
</dbReference>
<feature type="region of interest" description="Disordered" evidence="10">
    <location>
        <begin position="1226"/>
        <end position="1289"/>
    </location>
</feature>
<feature type="compositionally biased region" description="Polar residues" evidence="10">
    <location>
        <begin position="985"/>
        <end position="998"/>
    </location>
</feature>
<evidence type="ECO:0000259" key="13">
    <source>
        <dbReference type="PROSITE" id="PS50011"/>
    </source>
</evidence>
<proteinExistence type="predicted"/>
<feature type="region of interest" description="Disordered" evidence="10">
    <location>
        <begin position="1953"/>
        <end position="1993"/>
    </location>
</feature>
<dbReference type="InterPro" id="IPR003661">
    <property type="entry name" value="HisK_dim/P_dom"/>
</dbReference>
<evidence type="ECO:0000256" key="9">
    <source>
        <dbReference type="PROSITE-ProRule" id="PRU00169"/>
    </source>
</evidence>
<dbReference type="InterPro" id="IPR000719">
    <property type="entry name" value="Prot_kinase_dom"/>
</dbReference>
<dbReference type="EC" id="2.7.13.3" evidence="2"/>
<dbReference type="Pfam" id="PF07714">
    <property type="entry name" value="PK_Tyr_Ser-Thr"/>
    <property type="match status" value="2"/>
</dbReference>
<gene>
    <name evidence="16" type="ORF">BGZ99_004317</name>
</gene>
<keyword evidence="3 9" id="KW-0597">Phosphoprotein</keyword>
<evidence type="ECO:0000313" key="17">
    <source>
        <dbReference type="Proteomes" id="UP000738325"/>
    </source>
</evidence>
<dbReference type="Pfam" id="PF00512">
    <property type="entry name" value="HisKA"/>
    <property type="match status" value="1"/>
</dbReference>
<feature type="compositionally biased region" description="Low complexity" evidence="10">
    <location>
        <begin position="1268"/>
        <end position="1284"/>
    </location>
</feature>
<dbReference type="Gene3D" id="1.10.287.130">
    <property type="match status" value="1"/>
</dbReference>
<evidence type="ECO:0000259" key="14">
    <source>
        <dbReference type="PROSITE" id="PS50109"/>
    </source>
</evidence>
<feature type="compositionally biased region" description="Low complexity" evidence="10">
    <location>
        <begin position="1197"/>
        <end position="1210"/>
    </location>
</feature>
<dbReference type="GO" id="GO:0000155">
    <property type="term" value="F:phosphorelay sensor kinase activity"/>
    <property type="evidence" value="ECO:0007669"/>
    <property type="project" value="InterPro"/>
</dbReference>
<dbReference type="Pfam" id="PF13407">
    <property type="entry name" value="Peripla_BP_4"/>
    <property type="match status" value="1"/>
</dbReference>
<evidence type="ECO:0000256" key="8">
    <source>
        <dbReference type="ARBA" id="ARBA00023012"/>
    </source>
</evidence>
<dbReference type="GO" id="GO:0005524">
    <property type="term" value="F:ATP binding"/>
    <property type="evidence" value="ECO:0007669"/>
    <property type="project" value="UniProtKB-KW"/>
</dbReference>
<keyword evidence="17" id="KW-1185">Reference proteome</keyword>
<feature type="compositionally biased region" description="Polar residues" evidence="10">
    <location>
        <begin position="2413"/>
        <end position="2439"/>
    </location>
</feature>
<dbReference type="PANTHER" id="PTHR45339:SF1">
    <property type="entry name" value="HYBRID SIGNAL TRANSDUCTION HISTIDINE KINASE J"/>
    <property type="match status" value="1"/>
</dbReference>
<feature type="region of interest" description="Disordered" evidence="10">
    <location>
        <begin position="964"/>
        <end position="1012"/>
    </location>
</feature>
<dbReference type="SUPFAM" id="SSF56112">
    <property type="entry name" value="Protein kinase-like (PK-like)"/>
    <property type="match status" value="1"/>
</dbReference>
<dbReference type="InterPro" id="IPR005467">
    <property type="entry name" value="His_kinase_dom"/>
</dbReference>
<feature type="compositionally biased region" description="Basic and acidic residues" evidence="10">
    <location>
        <begin position="2200"/>
        <end position="2210"/>
    </location>
</feature>
<dbReference type="InterPro" id="IPR036097">
    <property type="entry name" value="HisK_dim/P_sf"/>
</dbReference>
<evidence type="ECO:0000256" key="3">
    <source>
        <dbReference type="ARBA" id="ARBA00022553"/>
    </source>
</evidence>
<feature type="transmembrane region" description="Helical" evidence="11">
    <location>
        <begin position="863"/>
        <end position="886"/>
    </location>
</feature>
<dbReference type="CDD" id="cd00082">
    <property type="entry name" value="HisKA"/>
    <property type="match status" value="1"/>
</dbReference>
<evidence type="ECO:0000256" key="1">
    <source>
        <dbReference type="ARBA" id="ARBA00000085"/>
    </source>
</evidence>
<feature type="region of interest" description="Disordered" evidence="10">
    <location>
        <begin position="1173"/>
        <end position="1210"/>
    </location>
</feature>
<dbReference type="InterPro" id="IPR004358">
    <property type="entry name" value="Sig_transdc_His_kin-like_C"/>
</dbReference>
<organism evidence="16 17">
    <name type="scientific">Dissophora globulifera</name>
    <dbReference type="NCBI Taxonomy" id="979702"/>
    <lineage>
        <taxon>Eukaryota</taxon>
        <taxon>Fungi</taxon>
        <taxon>Fungi incertae sedis</taxon>
        <taxon>Mucoromycota</taxon>
        <taxon>Mortierellomycotina</taxon>
        <taxon>Mortierellomycetes</taxon>
        <taxon>Mortierellales</taxon>
        <taxon>Mortierellaceae</taxon>
        <taxon>Dissophora</taxon>
    </lineage>
</organism>
<feature type="modified residue" description="4-aspartylphosphate" evidence="9">
    <location>
        <position position="2490"/>
    </location>
</feature>
<feature type="transmembrane region" description="Helical" evidence="11">
    <location>
        <begin position="1068"/>
        <end position="1088"/>
    </location>
</feature>
<dbReference type="InterPro" id="IPR001245">
    <property type="entry name" value="Ser-Thr/Tyr_kinase_cat_dom"/>
</dbReference>
<keyword evidence="8" id="KW-0902">Two-component regulatory system</keyword>
<dbReference type="Proteomes" id="UP000738325">
    <property type="component" value="Unassembled WGS sequence"/>
</dbReference>
<feature type="compositionally biased region" description="Low complexity" evidence="10">
    <location>
        <begin position="2440"/>
        <end position="2449"/>
    </location>
</feature>
<dbReference type="PRINTS" id="PR00344">
    <property type="entry name" value="BCTRLSENSOR"/>
</dbReference>
<feature type="compositionally biased region" description="Basic and acidic residues" evidence="10">
    <location>
        <begin position="1226"/>
        <end position="1254"/>
    </location>
</feature>
<dbReference type="InterPro" id="IPR003594">
    <property type="entry name" value="HATPase_dom"/>
</dbReference>
<dbReference type="SMART" id="SM00388">
    <property type="entry name" value="HisKA"/>
    <property type="match status" value="1"/>
</dbReference>
<dbReference type="SUPFAM" id="SSF52172">
    <property type="entry name" value="CheY-like"/>
    <property type="match status" value="2"/>
</dbReference>
<dbReference type="Gene3D" id="3.30.565.10">
    <property type="entry name" value="Histidine kinase-like ATPase, C-terminal domain"/>
    <property type="match status" value="1"/>
</dbReference>
<dbReference type="Pfam" id="PF02518">
    <property type="entry name" value="HATPase_c"/>
    <property type="match status" value="1"/>
</dbReference>
<sequence length="2565" mass="277966">MVLLLSILTPNIVAAIPLQDYDGSSHPMLRSSMPQFLNMHRRDVISGAVAMNLSNLASCDPATMTGYNGRIEDVPGNGPIRLAAINHGVTSFWDSVHTGAKDAADITGVSLSWFTPENEIFDGDYMVSQILNASRSGFDGIVVTIPNSEIASAVMHVQREHPGLPMVVMNVGQQSAKQQGMLAVLQDELTAGEMIGNALLDKGAHDFICLSANRLIQSLADRCSGVLKAFIDRGVVAPTTAAYNKTLVIGPTDIDSPTNYQAITDYLAAHPVVDTIIALNTLTVNQALQVSMNRTSVAAPGRVGGLWIGAFDVNDVVVESIKSGAIVAAITQSPYLQGAIPVLELFLQISTKQKISQDTFYTGPSLINTNNVMAEYALDQSTSLHDFIQQRKSAIVLNRDIPLENTRWNEALGGLVEAAALFGWDTYSATSMTELQNLQNNLLAAPQNTASASPGQLYGPYKGAQGVVVSLADKVQFEDLLNSTILPSSVPIMGVGSSANWTAMPSRAVFFGPSDDQIGSVFASQMLSSGYGVPLCLIEDNGPWWQLDHCTQLYNFLVQIYGVAKVGRLEDMVLSVPANATDVAFNVKDLSPSGLRQDTSLAADIPTPANNPILQKFSANSTLAFDSILCTSLPLYNLVDQLQQYLKKTRAGIFSATVLSPFPANTSLQTNRPSFSKAAPDPTAPGVFVLGVSPKALYSMAHNQQVTGLYDPQQYIQGFHAIISLSVRMMYPNRTNAFNQLFSTGPVSVNHVCEAGQYYSSTWGSSAASAKNGNSGSLLTSTVSTISDTSPLASSNTMLCLDASGQVRMQSMCTRCLAGQYSNGTDATQCTSCPSGYGTDGSGQSECQTCNGSICRTSSKLPAILMGVLIPLIVILAAVAILGFCWQRRKRSINARKLNDDSWQLDLSKLLNSGIGGEPANLFDNASDTPHMSGFNGGPGDAVLPAIKVGGAVPASYPLQKTFSTDFEPRSSNDRAGVVGDGTESKSGSSRIDSEQMNSARSGSSVSKSVPTHSGGQFTFIMSRGSSARGTWRSMPVYIKKIGSRKVVVDSELRKEVFNMRELRHPKLVEFIGVCLAQPNICIVTEFVPKGTLASVLANTDHKFTWLFKFSFMQDLCRGMEFLHMSKIGFHGRLTSLNCLISSRWELKIAGYGLDGLYKSQMDAALPQININEKQPKQKISPRNWLSSGTPSSVSDGQPLPQQQHQHHGYQLQPEQGMFDLSLEPHRRSRDMRSLVESRDTELRSSFTDEKSLNDDDIGNSSTIPLFSGGSRTRTSNSSHHSSSTPNVNVYNTSGISDGLEHSGFDHPNDLMPLLWVAPECLHTDKDGEYEAHCSQRGDIYSAGIIFNEILTRRLPYHDRTDMVSTLHRVQDEDLRPDLVNPEGSSYSAEDRDNIEQMNQLIRLCIAKEPSTRPHFTAMLARINDINPHKSSDFISSMAAMLEKYGNDMEELVRDRTRNLQMRTVELEEERGRTNRLLVDLQKAKEGAEAAATAKSNFLANMSHEIRTPMNAVIGMSRILLDSKLNPELAECAETIESSGNQLMTVIDDILDFSKIESGNLKLERRLLDLSFVIESAVNLISSQATAKNLSLVYEIDTKCPVEIMGDVTRIRQILLNLMSNAVKFTQHGSIHVSVQIEPQVEVKFEDEQAVKADPMRLMPPSTTTTTTTTIFKKRESTIDSSKPQSLNLPRSPVPSPPTSPQSIDSPTMSDTLADTFRTSSGSLVPPMTKPVRLLFAVKDTGVGIPSDRFDKLFTSFSQVDESTTREYGGTGLGLAISKRLSEMMGGSMWVDSTVDSGSTFYFNIVLDSPVGCQSYEEQFDLSRLAEKKLVIVDDSQMGRDAWKKRTESWKMNQATILRSDQVLQYFREDSPTTTGAPHHQRFQDKMDALIVETDLSDSLCDQPEGLLDIIRSAAARSANGVMESDSQEEEDASPAIPVIIFKNMRDIKTVPSTSTSYHGHARRDASRWSGERISSSDTGDENRISRRARTTSPDECANVLENIYNQHPDSSTSSLALDRTASFTSASDKLCDIRRPASASTYTTGAGNLLTPHTQATFYEQGSISSIDHLSTTAPSPAPSLNMTSYFSSSDNESTTTPTTLQESMLVQGPCRRKGLFAVPVYFTKPIRHSKVLQMLTEDPSEMEFEVEEVLPTNHPNHSNCNGGDNRRHSMSGLTLFGSAVRKQPTTISLLPPAHVNHRLEKNGKHGHGDGPGPLSVPLALTTTTATAAAAEAETRDGFADTPLKSQNTAEFKVARSRTASSGSGSEMQQQQPQPEPRSRTVGSIETPSTKKAYGLGTPKRRASSVTGTPNSSGGGSGGGFSSPSMAAVAAASSSTARKLAKVKVLVVDDNPVNLKVISKMLARLGVEPDTAMNGQEAVELIEKKAALLQLQDEGDGGLNATLSARKMSDASHLSESSNGVGSDIGTSLAGSESGSDSTVATITTTTVKHSGGMDTINEDGAGDNTSTNGTGSKQQQKHHVPYDLIFLDIWMPKMNGLDASMYIRKHLSGDTPNRPYIIAMTACVMPGDREKCIASGMNDYISKPLRKEELEQCLRAFTTQHLR</sequence>
<feature type="region of interest" description="Disordered" evidence="10">
    <location>
        <begin position="2229"/>
        <end position="2321"/>
    </location>
</feature>
<dbReference type="SMART" id="SM00387">
    <property type="entry name" value="HATPase_c"/>
    <property type="match status" value="1"/>
</dbReference>
<comment type="catalytic activity">
    <reaction evidence="1">
        <text>ATP + protein L-histidine = ADP + protein N-phospho-L-histidine.</text>
        <dbReference type="EC" id="2.7.13.3"/>
    </reaction>
</comment>
<evidence type="ECO:0000256" key="7">
    <source>
        <dbReference type="ARBA" id="ARBA00022840"/>
    </source>
</evidence>
<dbReference type="InterPro" id="IPR011009">
    <property type="entry name" value="Kinase-like_dom_sf"/>
</dbReference>
<evidence type="ECO:0000256" key="6">
    <source>
        <dbReference type="ARBA" id="ARBA00022777"/>
    </source>
</evidence>
<dbReference type="Gene3D" id="2.10.50.10">
    <property type="entry name" value="Tumor Necrosis Factor Receptor, subunit A, domain 2"/>
    <property type="match status" value="1"/>
</dbReference>
<dbReference type="EMBL" id="JAAAIP010000027">
    <property type="protein sequence ID" value="KAG0328829.1"/>
    <property type="molecule type" value="Genomic_DNA"/>
</dbReference>
<dbReference type="InterPro" id="IPR036890">
    <property type="entry name" value="HATPase_C_sf"/>
</dbReference>
<keyword evidence="11" id="KW-1133">Transmembrane helix</keyword>
<dbReference type="SUPFAM" id="SSF53822">
    <property type="entry name" value="Periplasmic binding protein-like I"/>
    <property type="match status" value="1"/>
</dbReference>
<evidence type="ECO:0000256" key="5">
    <source>
        <dbReference type="ARBA" id="ARBA00022741"/>
    </source>
</evidence>
<dbReference type="SUPFAM" id="SSF55874">
    <property type="entry name" value="ATPase domain of HSP90 chaperone/DNA topoisomerase II/histidine kinase"/>
    <property type="match status" value="1"/>
</dbReference>
<feature type="compositionally biased region" description="Polar residues" evidence="10">
    <location>
        <begin position="1184"/>
        <end position="1196"/>
    </location>
</feature>
<dbReference type="PROSITE" id="PS50109">
    <property type="entry name" value="HIS_KIN"/>
    <property type="match status" value="1"/>
</dbReference>
<feature type="compositionally biased region" description="Low complexity" evidence="10">
    <location>
        <begin position="999"/>
        <end position="1012"/>
    </location>
</feature>
<protein>
    <recommendedName>
        <fullName evidence="2">histidine kinase</fullName>
        <ecNumber evidence="2">2.7.13.3</ecNumber>
    </recommendedName>
</protein>
<keyword evidence="5" id="KW-0547">Nucleotide-binding</keyword>
<dbReference type="SMART" id="SM00448">
    <property type="entry name" value="REC"/>
    <property type="match status" value="1"/>
</dbReference>
<feature type="region of interest" description="Disordered" evidence="10">
    <location>
        <begin position="1674"/>
        <end position="1710"/>
    </location>
</feature>
<evidence type="ECO:0000256" key="11">
    <source>
        <dbReference type="SAM" id="Phobius"/>
    </source>
</evidence>
<dbReference type="PANTHER" id="PTHR45339">
    <property type="entry name" value="HYBRID SIGNAL TRANSDUCTION HISTIDINE KINASE J"/>
    <property type="match status" value="1"/>
</dbReference>
<accession>A0A9P6UZX7</accession>
<feature type="domain" description="Histidine kinase" evidence="14">
    <location>
        <begin position="1501"/>
        <end position="1809"/>
    </location>
</feature>
<keyword evidence="11" id="KW-0472">Membrane</keyword>
<feature type="chain" id="PRO_5040306185" description="histidine kinase" evidence="12">
    <location>
        <begin position="16"/>
        <end position="2565"/>
    </location>
</feature>